<dbReference type="AlphaFoldDB" id="A0A8X8XRS6"/>
<reference evidence="2" key="1">
    <citation type="submission" date="2018-01" db="EMBL/GenBank/DDBJ databases">
        <authorList>
            <person name="Mao J.F."/>
        </authorList>
    </citation>
    <scope>NUCLEOTIDE SEQUENCE</scope>
    <source>
        <strain evidence="2">Huo1</strain>
        <tissue evidence="2">Leaf</tissue>
    </source>
</reference>
<evidence type="ECO:0000313" key="2">
    <source>
        <dbReference type="EMBL" id="KAG6418885.1"/>
    </source>
</evidence>
<dbReference type="Gene3D" id="3.40.50.1000">
    <property type="entry name" value="HAD superfamily/HAD-like"/>
    <property type="match status" value="1"/>
</dbReference>
<dbReference type="GO" id="GO:0046403">
    <property type="term" value="F:polynucleotide 3'-phosphatase activity"/>
    <property type="evidence" value="ECO:0007669"/>
    <property type="project" value="TreeGrafter"/>
</dbReference>
<dbReference type="PANTHER" id="PTHR12083:SF9">
    <property type="entry name" value="BIFUNCTIONAL POLYNUCLEOTIDE PHOSPHATASE_KINASE"/>
    <property type="match status" value="1"/>
</dbReference>
<comment type="caution">
    <text evidence="2">The sequence shown here is derived from an EMBL/GenBank/DDBJ whole genome shotgun (WGS) entry which is preliminary data.</text>
</comment>
<dbReference type="EMBL" id="PNBA02000007">
    <property type="protein sequence ID" value="KAG6418885.1"/>
    <property type="molecule type" value="Genomic_DNA"/>
</dbReference>
<dbReference type="InterPro" id="IPR023214">
    <property type="entry name" value="HAD_sf"/>
</dbReference>
<protein>
    <submittedName>
        <fullName evidence="2">Uncharacterized protein</fullName>
    </submittedName>
</protein>
<evidence type="ECO:0000313" key="3">
    <source>
        <dbReference type="Proteomes" id="UP000298416"/>
    </source>
</evidence>
<sequence length="354" mass="39322">MWTSIPDLGVAGLAGIRHSEHPVVVRERFALLRCWNHRHSRYQNCSMARRIVEHRTLPRQNTLRAPLSAPGAFFTLIQPCHHDSHLARILASRESSPKTETGTCTCTPHPKPPYPHTSTAHSRPEATAAARARPTTTAKSPPRSSATGRYCCTAPTTAHGSATIAILLPSYDSPPSSWGMPRIAHYCEAVPAPTPALLPASTEPPLRYEAYEEVRAIEVDKIDDDDGVHDSSKIATFDFDGCLAKTSVKGVNADTWSLVSPSIPEKLHNRYKDELHNAREDTVNGLKDMSIYSRMGVKRMEELDNKPFHVTIMRKFIEDVYIEYAIVGSSVSDHRTLPDLSSKNAYLQIIRVEV</sequence>
<dbReference type="GO" id="GO:0003690">
    <property type="term" value="F:double-stranded DNA binding"/>
    <property type="evidence" value="ECO:0007669"/>
    <property type="project" value="TreeGrafter"/>
</dbReference>
<evidence type="ECO:0000256" key="1">
    <source>
        <dbReference type="SAM" id="MobiDB-lite"/>
    </source>
</evidence>
<dbReference type="Proteomes" id="UP000298416">
    <property type="component" value="Unassembled WGS sequence"/>
</dbReference>
<dbReference type="GO" id="GO:0006281">
    <property type="term" value="P:DNA repair"/>
    <property type="evidence" value="ECO:0007669"/>
    <property type="project" value="TreeGrafter"/>
</dbReference>
<dbReference type="GO" id="GO:0046404">
    <property type="term" value="F:ATP-dependent polydeoxyribonucleotide 5'-hydroxyl-kinase activity"/>
    <property type="evidence" value="ECO:0007669"/>
    <property type="project" value="TreeGrafter"/>
</dbReference>
<keyword evidence="3" id="KW-1185">Reference proteome</keyword>
<feature type="region of interest" description="Disordered" evidence="1">
    <location>
        <begin position="93"/>
        <end position="148"/>
    </location>
</feature>
<name>A0A8X8XRS6_SALSN</name>
<dbReference type="PANTHER" id="PTHR12083">
    <property type="entry name" value="BIFUNCTIONAL POLYNUCLEOTIDE PHOSPHATASE/KINASE"/>
    <property type="match status" value="1"/>
</dbReference>
<feature type="compositionally biased region" description="Low complexity" evidence="1">
    <location>
        <begin position="119"/>
        <end position="147"/>
    </location>
</feature>
<reference evidence="2" key="2">
    <citation type="submission" date="2020-08" db="EMBL/GenBank/DDBJ databases">
        <title>Plant Genome Project.</title>
        <authorList>
            <person name="Zhang R.-G."/>
        </authorList>
    </citation>
    <scope>NUCLEOTIDE SEQUENCE</scope>
    <source>
        <strain evidence="2">Huo1</strain>
        <tissue evidence="2">Leaf</tissue>
    </source>
</reference>
<gene>
    <name evidence="2" type="ORF">SASPL_121091</name>
</gene>
<accession>A0A8X8XRS6</accession>
<proteinExistence type="predicted"/>
<organism evidence="2">
    <name type="scientific">Salvia splendens</name>
    <name type="common">Scarlet sage</name>
    <dbReference type="NCBI Taxonomy" id="180675"/>
    <lineage>
        <taxon>Eukaryota</taxon>
        <taxon>Viridiplantae</taxon>
        <taxon>Streptophyta</taxon>
        <taxon>Embryophyta</taxon>
        <taxon>Tracheophyta</taxon>
        <taxon>Spermatophyta</taxon>
        <taxon>Magnoliopsida</taxon>
        <taxon>eudicotyledons</taxon>
        <taxon>Gunneridae</taxon>
        <taxon>Pentapetalae</taxon>
        <taxon>asterids</taxon>
        <taxon>lamiids</taxon>
        <taxon>Lamiales</taxon>
        <taxon>Lamiaceae</taxon>
        <taxon>Nepetoideae</taxon>
        <taxon>Mentheae</taxon>
        <taxon>Salviinae</taxon>
        <taxon>Salvia</taxon>
        <taxon>Salvia subgen. Calosphace</taxon>
        <taxon>core Calosphace</taxon>
    </lineage>
</organism>